<dbReference type="PRINTS" id="PR00455">
    <property type="entry name" value="HTHTETR"/>
</dbReference>
<keyword evidence="1" id="KW-0805">Transcription regulation</keyword>
<dbReference type="InterPro" id="IPR001647">
    <property type="entry name" value="HTH_TetR"/>
</dbReference>
<dbReference type="EMBL" id="BNBE01000001">
    <property type="protein sequence ID" value="GHF81634.1"/>
    <property type="molecule type" value="Genomic_DNA"/>
</dbReference>
<dbReference type="Pfam" id="PF21935">
    <property type="entry name" value="TetR_C_45"/>
    <property type="match status" value="1"/>
</dbReference>
<comment type="caution">
    <text evidence="6">The sequence shown here is derived from an EMBL/GenBank/DDBJ whole genome shotgun (WGS) entry which is preliminary data.</text>
</comment>
<dbReference type="SUPFAM" id="SSF48498">
    <property type="entry name" value="Tetracyclin repressor-like, C-terminal domain"/>
    <property type="match status" value="1"/>
</dbReference>
<name>A0A919BDM2_STRFL</name>
<accession>A0A919BDM2</accession>
<evidence type="ECO:0000313" key="7">
    <source>
        <dbReference type="Proteomes" id="UP000632849"/>
    </source>
</evidence>
<dbReference type="Gene3D" id="1.10.357.10">
    <property type="entry name" value="Tetracycline Repressor, domain 2"/>
    <property type="match status" value="1"/>
</dbReference>
<dbReference type="GO" id="GO:0003700">
    <property type="term" value="F:DNA-binding transcription factor activity"/>
    <property type="evidence" value="ECO:0007669"/>
    <property type="project" value="TreeGrafter"/>
</dbReference>
<keyword evidence="7" id="KW-1185">Reference proteome</keyword>
<dbReference type="GO" id="GO:0000976">
    <property type="term" value="F:transcription cis-regulatory region binding"/>
    <property type="evidence" value="ECO:0007669"/>
    <property type="project" value="TreeGrafter"/>
</dbReference>
<evidence type="ECO:0000256" key="2">
    <source>
        <dbReference type="ARBA" id="ARBA00023125"/>
    </source>
</evidence>
<dbReference type="InterPro" id="IPR054126">
    <property type="entry name" value="CprB_TetR_C"/>
</dbReference>
<dbReference type="SUPFAM" id="SSF46689">
    <property type="entry name" value="Homeodomain-like"/>
    <property type="match status" value="1"/>
</dbReference>
<sequence length="214" mass="22897">MQQRSERTRARLVGAAGELFDRHGYAQASLGDISRIAGVSKGALYFHFESKQELATAVQEAGCRLLEETVLALCREGRPALQTLIDTTHALAVWASTDPIVRAAFRLGRERAGGDRPVLNYHLVCSATAGRLLGRAAEEGALRPDVTEDAARTLVAGMVAGIEAAAWSGAPHPEIAAQLGQSWELVLRAIAEEHARRDLRTAPPAAHRPEPVAG</sequence>
<dbReference type="PANTHER" id="PTHR30055">
    <property type="entry name" value="HTH-TYPE TRANSCRIPTIONAL REGULATOR RUTR"/>
    <property type="match status" value="1"/>
</dbReference>
<dbReference type="InterPro" id="IPR036271">
    <property type="entry name" value="Tet_transcr_reg_TetR-rel_C_sf"/>
</dbReference>
<dbReference type="InterPro" id="IPR023772">
    <property type="entry name" value="DNA-bd_HTH_TetR-type_CS"/>
</dbReference>
<dbReference type="PROSITE" id="PS01081">
    <property type="entry name" value="HTH_TETR_1"/>
    <property type="match status" value="1"/>
</dbReference>
<evidence type="ECO:0000256" key="1">
    <source>
        <dbReference type="ARBA" id="ARBA00023015"/>
    </source>
</evidence>
<dbReference type="NCBIfam" id="NF041196">
    <property type="entry name" value="ScbR_bind_reg"/>
    <property type="match status" value="1"/>
</dbReference>
<dbReference type="Pfam" id="PF00440">
    <property type="entry name" value="TetR_N"/>
    <property type="match status" value="1"/>
</dbReference>
<reference evidence="6" key="1">
    <citation type="journal article" date="2014" name="Int. J. Syst. Evol. Microbiol.">
        <title>Complete genome sequence of Corynebacterium casei LMG S-19264T (=DSM 44701T), isolated from a smear-ripened cheese.</title>
        <authorList>
            <consortium name="US DOE Joint Genome Institute (JGI-PGF)"/>
            <person name="Walter F."/>
            <person name="Albersmeier A."/>
            <person name="Kalinowski J."/>
            <person name="Ruckert C."/>
        </authorList>
    </citation>
    <scope>NUCLEOTIDE SEQUENCE</scope>
    <source>
        <strain evidence="6">JCM 4122</strain>
    </source>
</reference>
<reference evidence="6" key="2">
    <citation type="submission" date="2020-09" db="EMBL/GenBank/DDBJ databases">
        <authorList>
            <person name="Sun Q."/>
            <person name="Ohkuma M."/>
        </authorList>
    </citation>
    <scope>NUCLEOTIDE SEQUENCE</scope>
    <source>
        <strain evidence="6">JCM 4122</strain>
    </source>
</reference>
<dbReference type="AlphaFoldDB" id="A0A919BDM2"/>
<evidence type="ECO:0000259" key="5">
    <source>
        <dbReference type="PROSITE" id="PS50977"/>
    </source>
</evidence>
<keyword evidence="3" id="KW-0804">Transcription</keyword>
<evidence type="ECO:0000256" key="4">
    <source>
        <dbReference type="PROSITE-ProRule" id="PRU00335"/>
    </source>
</evidence>
<evidence type="ECO:0000256" key="3">
    <source>
        <dbReference type="ARBA" id="ARBA00023163"/>
    </source>
</evidence>
<dbReference type="Proteomes" id="UP000632849">
    <property type="component" value="Unassembled WGS sequence"/>
</dbReference>
<protein>
    <submittedName>
        <fullName evidence="6">TetR family transcriptional regulator</fullName>
    </submittedName>
</protein>
<proteinExistence type="predicted"/>
<dbReference type="InterPro" id="IPR009057">
    <property type="entry name" value="Homeodomain-like_sf"/>
</dbReference>
<keyword evidence="2 4" id="KW-0238">DNA-binding</keyword>
<gene>
    <name evidence="6" type="ORF">GCM10017667_06730</name>
</gene>
<evidence type="ECO:0000313" key="6">
    <source>
        <dbReference type="EMBL" id="GHF81634.1"/>
    </source>
</evidence>
<dbReference type="InterPro" id="IPR050109">
    <property type="entry name" value="HTH-type_TetR-like_transc_reg"/>
</dbReference>
<dbReference type="PANTHER" id="PTHR30055:SF234">
    <property type="entry name" value="HTH-TYPE TRANSCRIPTIONAL REGULATOR BETI"/>
    <property type="match status" value="1"/>
</dbReference>
<feature type="domain" description="HTH tetR-type" evidence="5">
    <location>
        <begin position="6"/>
        <end position="66"/>
    </location>
</feature>
<dbReference type="RefSeq" id="WP_190040762.1">
    <property type="nucleotide sequence ID" value="NZ_BNBE01000001.1"/>
</dbReference>
<feature type="DNA-binding region" description="H-T-H motif" evidence="4">
    <location>
        <begin position="29"/>
        <end position="48"/>
    </location>
</feature>
<organism evidence="6 7">
    <name type="scientific">Streptomyces filamentosus</name>
    <name type="common">Streptomyces roseosporus</name>
    <dbReference type="NCBI Taxonomy" id="67294"/>
    <lineage>
        <taxon>Bacteria</taxon>
        <taxon>Bacillati</taxon>
        <taxon>Actinomycetota</taxon>
        <taxon>Actinomycetes</taxon>
        <taxon>Kitasatosporales</taxon>
        <taxon>Streptomycetaceae</taxon>
        <taxon>Streptomyces</taxon>
    </lineage>
</organism>
<dbReference type="PROSITE" id="PS50977">
    <property type="entry name" value="HTH_TETR_2"/>
    <property type="match status" value="1"/>
</dbReference>
<dbReference type="InterPro" id="IPR047923">
    <property type="entry name" value="ArpA-like"/>
</dbReference>